<proteinExistence type="predicted"/>
<dbReference type="EMBL" id="CABPSI010000003">
    <property type="protein sequence ID" value="VVE24436.1"/>
    <property type="molecule type" value="Genomic_DNA"/>
</dbReference>
<dbReference type="InterPro" id="IPR025438">
    <property type="entry name" value="DUF4180"/>
</dbReference>
<evidence type="ECO:0000259" key="1">
    <source>
        <dbReference type="Pfam" id="PF13788"/>
    </source>
</evidence>
<sequence>MPQALNPRDEIVTVDARPMLIWNAPANALSREADVGDLLSAAWENDVDWVALHTHVLHDDFFRLETGLAGAILQKLVNYRIKLTIVGNIDAWLARSEAFRAFVRETNRGTTASFVATLDAFFPHSDV</sequence>
<protein>
    <recommendedName>
        <fullName evidence="1">DUF4180 domain-containing protein</fullName>
    </recommendedName>
</protein>
<dbReference type="Pfam" id="PF13788">
    <property type="entry name" value="DUF4180"/>
    <property type="match status" value="1"/>
</dbReference>
<dbReference type="Proteomes" id="UP000333828">
    <property type="component" value="Unassembled WGS sequence"/>
</dbReference>
<dbReference type="AlphaFoldDB" id="A0A5E4WN65"/>
<feature type="domain" description="DUF4180" evidence="1">
    <location>
        <begin position="18"/>
        <end position="119"/>
    </location>
</feature>
<name>A0A5E4WN65_9BURK</name>
<evidence type="ECO:0000313" key="3">
    <source>
        <dbReference type="Proteomes" id="UP000333828"/>
    </source>
</evidence>
<gene>
    <name evidence="2" type="ORF">PIN31115_03314</name>
</gene>
<dbReference type="RefSeq" id="WP_254439572.1">
    <property type="nucleotide sequence ID" value="NZ_CABPSI010000003.1"/>
</dbReference>
<reference evidence="2 3" key="1">
    <citation type="submission" date="2019-08" db="EMBL/GenBank/DDBJ databases">
        <authorList>
            <person name="Peeters C."/>
        </authorList>
    </citation>
    <scope>NUCLEOTIDE SEQUENCE [LARGE SCALE GENOMIC DNA]</scope>
    <source>
        <strain evidence="2 3">LMG 31115</strain>
    </source>
</reference>
<keyword evidence="3" id="KW-1185">Reference proteome</keyword>
<accession>A0A5E4WN65</accession>
<organism evidence="2 3">
    <name type="scientific">Pandoraea iniqua</name>
    <dbReference type="NCBI Taxonomy" id="2508288"/>
    <lineage>
        <taxon>Bacteria</taxon>
        <taxon>Pseudomonadati</taxon>
        <taxon>Pseudomonadota</taxon>
        <taxon>Betaproteobacteria</taxon>
        <taxon>Burkholderiales</taxon>
        <taxon>Burkholderiaceae</taxon>
        <taxon>Pandoraea</taxon>
    </lineage>
</organism>
<evidence type="ECO:0000313" key="2">
    <source>
        <dbReference type="EMBL" id="VVE24436.1"/>
    </source>
</evidence>